<gene>
    <name evidence="1" type="ORF">GCM10023187_12680</name>
</gene>
<dbReference type="InterPro" id="IPR012334">
    <property type="entry name" value="Pectin_lyas_fold"/>
</dbReference>
<organism evidence="1 2">
    <name type="scientific">Nibrella viscosa</name>
    <dbReference type="NCBI Taxonomy" id="1084524"/>
    <lineage>
        <taxon>Bacteria</taxon>
        <taxon>Pseudomonadati</taxon>
        <taxon>Bacteroidota</taxon>
        <taxon>Cytophagia</taxon>
        <taxon>Cytophagales</taxon>
        <taxon>Spirosomataceae</taxon>
        <taxon>Nibrella</taxon>
    </lineage>
</organism>
<dbReference type="EMBL" id="BAABHB010000002">
    <property type="protein sequence ID" value="GAA4400019.1"/>
    <property type="molecule type" value="Genomic_DNA"/>
</dbReference>
<keyword evidence="2" id="KW-1185">Reference proteome</keyword>
<evidence type="ECO:0000313" key="2">
    <source>
        <dbReference type="Proteomes" id="UP001500936"/>
    </source>
</evidence>
<evidence type="ECO:0000313" key="1">
    <source>
        <dbReference type="EMBL" id="GAA4400019.1"/>
    </source>
</evidence>
<proteinExistence type="predicted"/>
<dbReference type="Proteomes" id="UP001500936">
    <property type="component" value="Unassembled WGS sequence"/>
</dbReference>
<evidence type="ECO:0008006" key="3">
    <source>
        <dbReference type="Google" id="ProtNLM"/>
    </source>
</evidence>
<name>A0ABP8K4D8_9BACT</name>
<comment type="caution">
    <text evidence="1">The sequence shown here is derived from an EMBL/GenBank/DDBJ whole genome shotgun (WGS) entry which is preliminary data.</text>
</comment>
<reference evidence="2" key="1">
    <citation type="journal article" date="2019" name="Int. J. Syst. Evol. Microbiol.">
        <title>The Global Catalogue of Microorganisms (GCM) 10K type strain sequencing project: providing services to taxonomists for standard genome sequencing and annotation.</title>
        <authorList>
            <consortium name="The Broad Institute Genomics Platform"/>
            <consortium name="The Broad Institute Genome Sequencing Center for Infectious Disease"/>
            <person name="Wu L."/>
            <person name="Ma J."/>
        </authorList>
    </citation>
    <scope>NUCLEOTIDE SEQUENCE [LARGE SCALE GENOMIC DNA]</scope>
    <source>
        <strain evidence="2">JCM 17925</strain>
    </source>
</reference>
<sequence>MNRSFTRISSPTLQVILKGVLLGFCLVCRTILVLGQTETQADQVVITTLNQKTGVRTTENGALQVNVSPADVRAFKARGWVRYRDFGARGDGKTDDIDAIAGAHAFANQYGLPVRADAGATYYIGGKERTAVIRTDTDFGTAAFLIDDTDVQNRNASVFLVSSGLQPFLLTGITSLKRNQEKIEVSLPGPCLITVTNAHVKHYIRFGLNQNNGAAQTDIFMVDRKGNVDMTAPIIWDFDQITDASALPIDEKRLTIKGGRFTTIANKAESKYTYYNRNIAIKRSNVLVEGLEHRITGEGDQGAPYGGFLNIRDCAYVTVRNTTLTGHKTYSTIGAAGKPVSMGSYDISANRALNVSFINCRQTNDIDDRTYWGILGSNYCKNMLYDGCVFSRFDAHMGVANATIRNSTLGHMGINAIGSGTLTVENSTIRGNTLINLRPDYGSTWQGEFVIRNCLFVPAGGRPSSAALIGGSYSGQHDFGYRCYMPERIIIENLRIDDANHPANYQGPAIFANINPQLADDSYQEKFPYSITREVILRNVTTASGKALRISDNPFMFRQVNINVQ</sequence>
<dbReference type="InterPro" id="IPR011050">
    <property type="entry name" value="Pectin_lyase_fold/virulence"/>
</dbReference>
<dbReference type="Gene3D" id="2.160.20.10">
    <property type="entry name" value="Single-stranded right-handed beta-helix, Pectin lyase-like"/>
    <property type="match status" value="2"/>
</dbReference>
<accession>A0ABP8K4D8</accession>
<dbReference type="RefSeq" id="WP_345265091.1">
    <property type="nucleotide sequence ID" value="NZ_BAABHB010000002.1"/>
</dbReference>
<protein>
    <recommendedName>
        <fullName evidence="3">Pectate lyase superfamily protein</fullName>
    </recommendedName>
</protein>
<dbReference type="SUPFAM" id="SSF51126">
    <property type="entry name" value="Pectin lyase-like"/>
    <property type="match status" value="1"/>
</dbReference>